<feature type="region of interest" description="Disordered" evidence="1">
    <location>
        <begin position="193"/>
        <end position="262"/>
    </location>
</feature>
<evidence type="ECO:0000313" key="3">
    <source>
        <dbReference type="Proteomes" id="UP000673552"/>
    </source>
</evidence>
<gene>
    <name evidence="2" type="ORF">LSCM1_05172</name>
</gene>
<dbReference type="OrthoDB" id="271740at2759"/>
<sequence>MKSVQEERNELLLYALRHPPHNVSLKLPDGCSSLECVDLTSCPSPVALYSEAENAARAADGETAPKFVLDMTKYFTFIGGSSGSVQRPVKTPSKSQSKQLTPPPPPSANAEKKPGALDGKRAPHLTEDSGSSSSTNKRGGSDAPQLPVLEESLLQPARPPAGEDTSAAQEDRGLFGYIMAAFKSLGSVEGTTAGLGGTQRGSGRPASAANAPPAPASAKGLSVQSTTAMGSSEGGMMRSLWSPLSSSKQSMRQSSRAMSLPGAVNEKRSLNGVAQQMEQTQIPLCGTTAGTISSNIAAQLDPVFEAAAEERKLREKSATDALRFPRPPQIQLCEVVESAPLTPFLDFLPVLAYESLLLATGVLLTKKRDRYERELGSVYRRVFNITDEQHTRSLTNVTPPALRRLLDRGDAVAKEERRRYISELRPDASTFRLLCDSSDDDDFVSRAELLESVIERYPDLPGDTQVPFSIRAMVFAACLIPLYQVDLSTLSPVYTEKDVENCLAALRKYFGIQPQTEHFCHLHAQLLANDKCVSVEAQAVFLKDVARAVSHHHTSGIADAPLTPPVKYAYYVLQETFCLTAVPMPWLDSSFSADMQRSVTAAFIETCLALPPCMLSAMVLVEDMPVLPPTSSSEDILLALMEIFVNSGVFRSYAELVGDKDDVPTLPPATLFRRIGSDLDTKQRAYCHMLTRSFPLAAMLIVPGRLRIGAYALLTRQWRGLYSGATSTVPKDYKASLDAFLDYLLDGCDGVKRASESKTLCALLRRSTQKYLAPLDRLAEYDEAAHVRFAKQLMEEISLLWADRTERAQAPLGDVMRYVRAVFGAPRPPPLGGDPEALQYARMCSWLDIATELTEKCLEGFPTFAAAASSGKLPALAAESERVRIACAELRGYPALVCSGVHRLHTIVGVQEGLEECLVRSRRQYDLVRRVTGAPPAPTDEIGEEIRSKLYSAVLRLCDSLSLHILAEDTVMDLLSKYMRLDAKQYKSIKRSTSSFEDFPMPLLYPDVTMRRILDEANRALQRLCSIIDFEPAVRRLRYRLGHNITAWLFAVYVDDPEVFLNPHDAPLILADLDSVRAFFEVVPDQQGAPLVEDDDGGALQGAELLDKLYSVVQYVMSKASSELITGGVGVPPLHTLPECSDDSPWCQYVVRRVLEHRKGFKNSIWENYKARVLTK</sequence>
<reference evidence="3" key="1">
    <citation type="journal article" date="2021" name="Microbiol. Resour. Announc.">
        <title>LGAAP: Leishmaniinae Genome Assembly and Annotation Pipeline.</title>
        <authorList>
            <person name="Almutairi H."/>
            <person name="Urbaniak M.D."/>
            <person name="Bates M.D."/>
            <person name="Jariyapan N."/>
            <person name="Kwakye-Nuako G."/>
            <person name="Thomaz-Soccol V."/>
            <person name="Al-Salem W.S."/>
            <person name="Dillon R.J."/>
            <person name="Bates P.A."/>
            <person name="Gatherer D."/>
        </authorList>
    </citation>
    <scope>NUCLEOTIDE SEQUENCE [LARGE SCALE GENOMIC DNA]</scope>
</reference>
<dbReference type="EMBL" id="JAFEUZ010000024">
    <property type="protein sequence ID" value="KAG5477870.1"/>
    <property type="molecule type" value="Genomic_DNA"/>
</dbReference>
<feature type="compositionally biased region" description="Basic and acidic residues" evidence="1">
    <location>
        <begin position="110"/>
        <end position="127"/>
    </location>
</feature>
<comment type="caution">
    <text evidence="2">The sequence shown here is derived from an EMBL/GenBank/DDBJ whole genome shotgun (WGS) entry which is preliminary data.</text>
</comment>
<name>A0A836H5B5_9TRYP</name>
<dbReference type="AlphaFoldDB" id="A0A836H5B5"/>
<organism evidence="2 3">
    <name type="scientific">Leishmania martiniquensis</name>
    <dbReference type="NCBI Taxonomy" id="1580590"/>
    <lineage>
        <taxon>Eukaryota</taxon>
        <taxon>Discoba</taxon>
        <taxon>Euglenozoa</taxon>
        <taxon>Kinetoplastea</taxon>
        <taxon>Metakinetoplastina</taxon>
        <taxon>Trypanosomatida</taxon>
        <taxon>Trypanosomatidae</taxon>
        <taxon>Leishmaniinae</taxon>
        <taxon>Leishmania</taxon>
    </lineage>
</organism>
<evidence type="ECO:0000313" key="2">
    <source>
        <dbReference type="EMBL" id="KAG5477870.1"/>
    </source>
</evidence>
<proteinExistence type="predicted"/>
<reference evidence="3" key="2">
    <citation type="journal article" date="2021" name="Sci. Data">
        <title>Chromosome-scale genome sequencing, assembly and annotation of six genomes from subfamily Leishmaniinae.</title>
        <authorList>
            <person name="Almutairi H."/>
            <person name="Urbaniak M.D."/>
            <person name="Bates M.D."/>
            <person name="Jariyapan N."/>
            <person name="Kwakye-Nuako G."/>
            <person name="Thomaz Soccol V."/>
            <person name="Al-Salem W.S."/>
            <person name="Dillon R.J."/>
            <person name="Bates P.A."/>
            <person name="Gatherer D."/>
        </authorList>
    </citation>
    <scope>NUCLEOTIDE SEQUENCE [LARGE SCALE GENOMIC DNA]</scope>
</reference>
<evidence type="ECO:0000256" key="1">
    <source>
        <dbReference type="SAM" id="MobiDB-lite"/>
    </source>
</evidence>
<dbReference type="KEGG" id="lmat:92515157"/>
<keyword evidence="3" id="KW-1185">Reference proteome</keyword>
<feature type="compositionally biased region" description="Low complexity" evidence="1">
    <location>
        <begin position="239"/>
        <end position="260"/>
    </location>
</feature>
<feature type="compositionally biased region" description="Polar residues" evidence="1">
    <location>
        <begin position="128"/>
        <end position="138"/>
    </location>
</feature>
<dbReference type="Proteomes" id="UP000673552">
    <property type="component" value="Unassembled WGS sequence"/>
</dbReference>
<dbReference type="GeneID" id="92515157"/>
<dbReference type="SMR" id="A0A836H5B5"/>
<protein>
    <submittedName>
        <fullName evidence="2">Uncharacterized protein</fullName>
    </submittedName>
</protein>
<feature type="region of interest" description="Disordered" evidence="1">
    <location>
        <begin position="82"/>
        <end position="144"/>
    </location>
</feature>
<dbReference type="RefSeq" id="XP_067178508.1">
    <property type="nucleotide sequence ID" value="XM_067322645.1"/>
</dbReference>
<accession>A0A836H5B5</accession>